<organism evidence="5 7">
    <name type="scientific">Legionella moravica</name>
    <dbReference type="NCBI Taxonomy" id="39962"/>
    <lineage>
        <taxon>Bacteria</taxon>
        <taxon>Pseudomonadati</taxon>
        <taxon>Pseudomonadota</taxon>
        <taxon>Gammaproteobacteria</taxon>
        <taxon>Legionellales</taxon>
        <taxon>Legionellaceae</taxon>
        <taxon>Legionella</taxon>
    </lineage>
</organism>
<keyword evidence="5" id="KW-0346">Stress response</keyword>
<accession>A0A378K2C3</accession>
<evidence type="ECO:0000259" key="3">
    <source>
        <dbReference type="PROSITE" id="PS01031"/>
    </source>
</evidence>
<reference evidence="4 6" key="1">
    <citation type="submission" date="2015-11" db="EMBL/GenBank/DDBJ databases">
        <title>Genomic analysis of 38 Legionella species identifies large and diverse effector repertoires.</title>
        <authorList>
            <person name="Burstein D."/>
            <person name="Amaro F."/>
            <person name="Zusman T."/>
            <person name="Lifshitz Z."/>
            <person name="Cohen O."/>
            <person name="Gilbert J.A."/>
            <person name="Pupko T."/>
            <person name="Shuman H.A."/>
            <person name="Segal G."/>
        </authorList>
    </citation>
    <scope>NUCLEOTIDE SEQUENCE [LARGE SCALE GENOMIC DNA]</scope>
    <source>
        <strain evidence="4 6">ATCC 43877</strain>
    </source>
</reference>
<dbReference type="CDD" id="cd06464">
    <property type="entry name" value="ACD_sHsps-like"/>
    <property type="match status" value="1"/>
</dbReference>
<dbReference type="InterPro" id="IPR008978">
    <property type="entry name" value="HSP20-like_chaperone"/>
</dbReference>
<evidence type="ECO:0000313" key="7">
    <source>
        <dbReference type="Proteomes" id="UP000254040"/>
    </source>
</evidence>
<dbReference type="SUPFAM" id="SSF49764">
    <property type="entry name" value="HSP20-like chaperones"/>
    <property type="match status" value="1"/>
</dbReference>
<dbReference type="InterPro" id="IPR002068">
    <property type="entry name" value="A-crystallin/Hsp20_dom"/>
</dbReference>
<dbReference type="RefSeq" id="WP_051190600.1">
    <property type="nucleotide sequence ID" value="NZ_CAAAJG010000006.1"/>
</dbReference>
<reference evidence="5 7" key="2">
    <citation type="submission" date="2018-06" db="EMBL/GenBank/DDBJ databases">
        <authorList>
            <consortium name="Pathogen Informatics"/>
            <person name="Doyle S."/>
        </authorList>
    </citation>
    <scope>NUCLEOTIDE SEQUENCE [LARGE SCALE GENOMIC DNA]</scope>
    <source>
        <strain evidence="5 7">NCTC12239</strain>
    </source>
</reference>
<dbReference type="EMBL" id="LNYN01000006">
    <property type="protein sequence ID" value="KTD38822.1"/>
    <property type="molecule type" value="Genomic_DNA"/>
</dbReference>
<name>A0A378K2C3_9GAMM</name>
<gene>
    <name evidence="4" type="ORF">Lmor_0225</name>
    <name evidence="5" type="ORF">NCTC12239_02706</name>
</gene>
<dbReference type="Proteomes" id="UP000254040">
    <property type="component" value="Unassembled WGS sequence"/>
</dbReference>
<comment type="similarity">
    <text evidence="1 2">Belongs to the small heat shock protein (HSP20) family.</text>
</comment>
<protein>
    <submittedName>
        <fullName evidence="5">Heat shock protein, Hsp20 family</fullName>
    </submittedName>
</protein>
<dbReference type="Proteomes" id="UP000054985">
    <property type="component" value="Unassembled WGS sequence"/>
</dbReference>
<evidence type="ECO:0000313" key="6">
    <source>
        <dbReference type="Proteomes" id="UP000054985"/>
    </source>
</evidence>
<dbReference type="Gene3D" id="2.60.40.790">
    <property type="match status" value="1"/>
</dbReference>
<dbReference type="PANTHER" id="PTHR11527">
    <property type="entry name" value="HEAT-SHOCK PROTEIN 20 FAMILY MEMBER"/>
    <property type="match status" value="1"/>
</dbReference>
<dbReference type="STRING" id="39962.Lmor_0225"/>
<evidence type="ECO:0000313" key="5">
    <source>
        <dbReference type="EMBL" id="STX63758.1"/>
    </source>
</evidence>
<sequence length="151" mass="17122">MNLMQYEPWNMLRHIKDDVDTLFQNNLLSGGKNLSSFLKSELWPEVDIEEKEHCYIVKANLPGMEAKDLNVHFGNGLLTLSGELCSEHNEKGKNFICTERTSGSFSRQFNLEGVSDDAKIDATFRNGVLSVEIPKMISKGKNNRKIEVKSE</sequence>
<dbReference type="OrthoDB" id="9792695at2"/>
<dbReference type="EMBL" id="UGOG01000001">
    <property type="protein sequence ID" value="STX63758.1"/>
    <property type="molecule type" value="Genomic_DNA"/>
</dbReference>
<dbReference type="Pfam" id="PF00011">
    <property type="entry name" value="HSP20"/>
    <property type="match status" value="1"/>
</dbReference>
<keyword evidence="6" id="KW-1185">Reference proteome</keyword>
<proteinExistence type="inferred from homology"/>
<evidence type="ECO:0000256" key="1">
    <source>
        <dbReference type="PROSITE-ProRule" id="PRU00285"/>
    </source>
</evidence>
<feature type="domain" description="SHSP" evidence="3">
    <location>
        <begin position="37"/>
        <end position="151"/>
    </location>
</feature>
<dbReference type="InterPro" id="IPR031107">
    <property type="entry name" value="Small_HSP"/>
</dbReference>
<evidence type="ECO:0000313" key="4">
    <source>
        <dbReference type="EMBL" id="KTD38822.1"/>
    </source>
</evidence>
<dbReference type="PROSITE" id="PS01031">
    <property type="entry name" value="SHSP"/>
    <property type="match status" value="1"/>
</dbReference>
<dbReference type="AlphaFoldDB" id="A0A378K2C3"/>
<evidence type="ECO:0000256" key="2">
    <source>
        <dbReference type="RuleBase" id="RU003616"/>
    </source>
</evidence>